<dbReference type="EMBL" id="CP014907">
    <property type="protein sequence ID" value="ANZ58867.1"/>
    <property type="molecule type" value="Genomic_DNA"/>
</dbReference>
<dbReference type="SMART" id="SM00857">
    <property type="entry name" value="Resolvase"/>
    <property type="match status" value="1"/>
</dbReference>
<organism evidence="8 9">
    <name type="scientific">Fructilactobacillus lindneri</name>
    <dbReference type="NCBI Taxonomy" id="53444"/>
    <lineage>
        <taxon>Bacteria</taxon>
        <taxon>Bacillati</taxon>
        <taxon>Bacillota</taxon>
        <taxon>Bacilli</taxon>
        <taxon>Lactobacillales</taxon>
        <taxon>Lactobacillaceae</taxon>
        <taxon>Fructilactobacillus</taxon>
    </lineage>
</organism>
<dbReference type="GeneID" id="61249621"/>
<evidence type="ECO:0000259" key="7">
    <source>
        <dbReference type="PROSITE" id="PS51736"/>
    </source>
</evidence>
<dbReference type="InterPro" id="IPR006118">
    <property type="entry name" value="Recombinase_CS"/>
</dbReference>
<dbReference type="Proteomes" id="UP000093346">
    <property type="component" value="Chromosome"/>
</dbReference>
<dbReference type="GO" id="GO:0015074">
    <property type="term" value="P:DNA integration"/>
    <property type="evidence" value="ECO:0007669"/>
    <property type="project" value="UniProtKB-KW"/>
</dbReference>
<dbReference type="Pfam" id="PF13384">
    <property type="entry name" value="HTH_23"/>
    <property type="match status" value="1"/>
</dbReference>
<dbReference type="PANTHER" id="PTHR30461">
    <property type="entry name" value="DNA-INVERTASE FROM LAMBDOID PROPHAGE"/>
    <property type="match status" value="1"/>
</dbReference>
<feature type="domain" description="Resolvase/invertase-type recombinase catalytic" evidence="7">
    <location>
        <begin position="1"/>
        <end position="141"/>
    </location>
</feature>
<evidence type="ECO:0000256" key="5">
    <source>
        <dbReference type="PIRSR" id="PIRSR606118-50"/>
    </source>
</evidence>
<dbReference type="InterPro" id="IPR050639">
    <property type="entry name" value="SSR_resolvase"/>
</dbReference>
<feature type="active site" description="O-(5'-phospho-DNA)-serine intermediate" evidence="5 6">
    <location>
        <position position="9"/>
    </location>
</feature>
<dbReference type="Gene3D" id="3.40.50.1390">
    <property type="entry name" value="Resolvase, N-terminal catalytic domain"/>
    <property type="match status" value="1"/>
</dbReference>
<dbReference type="Gene3D" id="1.10.10.60">
    <property type="entry name" value="Homeodomain-like"/>
    <property type="match status" value="1"/>
</dbReference>
<reference evidence="8 9" key="1">
    <citation type="submission" date="2016-03" db="EMBL/GenBank/DDBJ databases">
        <title>Pediococcus and Lactobacillus from brewery environment - whole genome sequencing and assembly.</title>
        <authorList>
            <person name="Behr J."/>
            <person name="Geissler A.J."/>
            <person name="Vogel R.F."/>
        </authorList>
    </citation>
    <scope>NUCLEOTIDE SEQUENCE [LARGE SCALE GENOMIC DNA]</scope>
    <source>
        <strain evidence="8 9">TMW 1.481</strain>
    </source>
</reference>
<accession>A0AB33BB22</accession>
<dbReference type="RefSeq" id="WP_054646837.1">
    <property type="nucleotide sequence ID" value="NZ_CP014872.1"/>
</dbReference>
<dbReference type="SUPFAM" id="SSF46689">
    <property type="entry name" value="Homeodomain-like"/>
    <property type="match status" value="1"/>
</dbReference>
<keyword evidence="3" id="KW-0238">DNA-binding</keyword>
<proteinExistence type="inferred from homology"/>
<dbReference type="InterPro" id="IPR036162">
    <property type="entry name" value="Resolvase-like_N_sf"/>
</dbReference>
<evidence type="ECO:0000256" key="6">
    <source>
        <dbReference type="PROSITE-ProRule" id="PRU10137"/>
    </source>
</evidence>
<dbReference type="Pfam" id="PF00239">
    <property type="entry name" value="Resolvase"/>
    <property type="match status" value="1"/>
</dbReference>
<dbReference type="InterPro" id="IPR009057">
    <property type="entry name" value="Homeodomain-like_sf"/>
</dbReference>
<dbReference type="PROSITE" id="PS00397">
    <property type="entry name" value="RECOMBINASES_1"/>
    <property type="match status" value="1"/>
</dbReference>
<dbReference type="CDD" id="cd03768">
    <property type="entry name" value="SR_ResInv"/>
    <property type="match status" value="1"/>
</dbReference>
<dbReference type="SUPFAM" id="SSF53041">
    <property type="entry name" value="Resolvase-like"/>
    <property type="match status" value="1"/>
</dbReference>
<sequence>MKFGYARVSSESQNLDRQIMALKQDGCECIYKEKISGKNLDRPELKKLLKIIHINDEIVVLDLDRLGRNNNDITSVMNKVREKQATFRVLSLPSFDGVADPNLKALLNNLIIEIYKYQAEAERQKIKERQRQGIEIAKKNGVYTGGTAKYSLNSNNPQGIILAKKMIEMFEQGIGNSEISKLLGISRQTVYYKRKLYKANRTI</sequence>
<evidence type="ECO:0000256" key="1">
    <source>
        <dbReference type="ARBA" id="ARBA00009913"/>
    </source>
</evidence>
<evidence type="ECO:0000256" key="2">
    <source>
        <dbReference type="ARBA" id="ARBA00022908"/>
    </source>
</evidence>
<dbReference type="GO" id="GO:0003677">
    <property type="term" value="F:DNA binding"/>
    <property type="evidence" value="ECO:0007669"/>
    <property type="project" value="UniProtKB-KW"/>
</dbReference>
<dbReference type="PANTHER" id="PTHR30461:SF26">
    <property type="entry name" value="RESOLVASE HOMOLOG YNEB"/>
    <property type="match status" value="1"/>
</dbReference>
<dbReference type="AlphaFoldDB" id="A0AB33BB22"/>
<comment type="similarity">
    <text evidence="1">Belongs to the site-specific recombinase resolvase family.</text>
</comment>
<gene>
    <name evidence="8" type="ORF">AYR59_01825</name>
</gene>
<evidence type="ECO:0000313" key="8">
    <source>
        <dbReference type="EMBL" id="ANZ58867.1"/>
    </source>
</evidence>
<dbReference type="PROSITE" id="PS51736">
    <property type="entry name" value="RECOMBINASES_3"/>
    <property type="match status" value="1"/>
</dbReference>
<keyword evidence="4" id="KW-0233">DNA recombination</keyword>
<evidence type="ECO:0000256" key="3">
    <source>
        <dbReference type="ARBA" id="ARBA00023125"/>
    </source>
</evidence>
<dbReference type="InterPro" id="IPR006119">
    <property type="entry name" value="Resolv_N"/>
</dbReference>
<name>A0AB33BB22_9LACO</name>
<dbReference type="GO" id="GO:0000150">
    <property type="term" value="F:DNA strand exchange activity"/>
    <property type="evidence" value="ECO:0007669"/>
    <property type="project" value="InterPro"/>
</dbReference>
<evidence type="ECO:0000313" key="9">
    <source>
        <dbReference type="Proteomes" id="UP000093346"/>
    </source>
</evidence>
<dbReference type="KEGG" id="lle:AYR59_01825"/>
<protein>
    <recommendedName>
        <fullName evidence="7">Resolvase/invertase-type recombinase catalytic domain-containing protein</fullName>
    </recommendedName>
</protein>
<keyword evidence="2" id="KW-0229">DNA integration</keyword>
<evidence type="ECO:0000256" key="4">
    <source>
        <dbReference type="ARBA" id="ARBA00023172"/>
    </source>
</evidence>